<dbReference type="GeneID" id="75576183"/>
<feature type="non-terminal residue" evidence="1">
    <location>
        <position position="104"/>
    </location>
</feature>
<comment type="caution">
    <text evidence="1">The sequence shown here is derived from an EMBL/GenBank/DDBJ whole genome shotgun (WGS) entry which is preliminary data.</text>
</comment>
<evidence type="ECO:0000313" key="1">
    <source>
        <dbReference type="EMBL" id="KAH9587045.1"/>
    </source>
</evidence>
<sequence length="104" mass="12078">MNAVVARESGIDELQKQKMHFRVTSFFNSMDLCTNLTTESKHNSEAFEISKKKSTFWKSCKFLTNTYPIAFVNLSTTLRVRSFFFHKLLFGILLSIKVNDNIMN</sequence>
<dbReference type="RefSeq" id="XP_051068846.1">
    <property type="nucleotide sequence ID" value="XM_051207963.1"/>
</dbReference>
<keyword evidence="2" id="KW-1185">Reference proteome</keyword>
<reference evidence="1" key="3">
    <citation type="submission" date="2021-06" db="EMBL/GenBank/DDBJ databases">
        <title>Chromosome-level genome assembly for S. haematobium.</title>
        <authorList>
            <person name="Stroehlein A.J."/>
        </authorList>
    </citation>
    <scope>NUCLEOTIDE SEQUENCE</scope>
</reference>
<evidence type="ECO:0000313" key="2">
    <source>
        <dbReference type="Proteomes" id="UP000471633"/>
    </source>
</evidence>
<dbReference type="CTD" id="75576183"/>
<reference evidence="1" key="4">
    <citation type="journal article" date="2022" name="PLoS Pathog.">
        <title>Chromosome-level genome of Schistosoma haematobium underpins genome-wide explorations of molecular variation.</title>
        <authorList>
            <person name="Stroehlein A.J."/>
            <person name="Korhonen P.K."/>
            <person name="Lee V.V."/>
            <person name="Ralph S.A."/>
            <person name="Mentink-Kane M."/>
            <person name="You H."/>
            <person name="McManus D.P."/>
            <person name="Tchuente L.T."/>
            <person name="Stothard J.R."/>
            <person name="Kaur P."/>
            <person name="Dudchenko O."/>
            <person name="Aiden E.L."/>
            <person name="Yang B."/>
            <person name="Yang H."/>
            <person name="Emery A.M."/>
            <person name="Webster B.L."/>
            <person name="Brindley P.J."/>
            <person name="Rollinson D."/>
            <person name="Chang B.C.H."/>
            <person name="Gasser R.B."/>
            <person name="Young N.D."/>
        </authorList>
    </citation>
    <scope>NUCLEOTIDE SEQUENCE</scope>
</reference>
<name>A0A922ITJ9_SCHHA</name>
<dbReference type="EMBL" id="AMPZ03000003">
    <property type="protein sequence ID" value="KAH9587045.1"/>
    <property type="molecule type" value="Genomic_DNA"/>
</dbReference>
<organism evidence="1 2">
    <name type="scientific">Schistosoma haematobium</name>
    <name type="common">Blood fluke</name>
    <dbReference type="NCBI Taxonomy" id="6185"/>
    <lineage>
        <taxon>Eukaryota</taxon>
        <taxon>Metazoa</taxon>
        <taxon>Spiralia</taxon>
        <taxon>Lophotrochozoa</taxon>
        <taxon>Platyhelminthes</taxon>
        <taxon>Trematoda</taxon>
        <taxon>Digenea</taxon>
        <taxon>Strigeidida</taxon>
        <taxon>Schistosomatoidea</taxon>
        <taxon>Schistosomatidae</taxon>
        <taxon>Schistosoma</taxon>
    </lineage>
</organism>
<dbReference type="AlphaFoldDB" id="A0A922ITJ9"/>
<dbReference type="Proteomes" id="UP000471633">
    <property type="component" value="Unassembled WGS sequence"/>
</dbReference>
<gene>
    <name evidence="1" type="ORF">MS3_00000029</name>
</gene>
<accession>A0A922ITJ9</accession>
<reference evidence="1" key="2">
    <citation type="journal article" date="2019" name="Gigascience">
        <title>High-quality Schistosoma haematobium genome achieved by single-molecule and long-range sequencing.</title>
        <authorList>
            <person name="Stroehlein A.J."/>
            <person name="Korhonen P.K."/>
            <person name="Chong T.M."/>
            <person name="Lim Y.L."/>
            <person name="Chan K.G."/>
            <person name="Webster B."/>
            <person name="Rollinson D."/>
            <person name="Brindley P.J."/>
            <person name="Gasser R.B."/>
            <person name="Young N.D."/>
        </authorList>
    </citation>
    <scope>NUCLEOTIDE SEQUENCE</scope>
</reference>
<protein>
    <submittedName>
        <fullName evidence="1">Uncharacterized protein</fullName>
    </submittedName>
</protein>
<proteinExistence type="predicted"/>
<dbReference type="KEGG" id="shx:MS3_00000029"/>
<reference evidence="1" key="1">
    <citation type="journal article" date="2012" name="Nat. Genet.">
        <title>Whole-genome sequence of Schistosoma haematobium.</title>
        <authorList>
            <person name="Young N.D."/>
            <person name="Jex A.R."/>
            <person name="Li B."/>
            <person name="Liu S."/>
            <person name="Yang L."/>
            <person name="Xiong Z."/>
            <person name="Li Y."/>
            <person name="Cantacessi C."/>
            <person name="Hall R.S."/>
            <person name="Xu X."/>
            <person name="Chen F."/>
            <person name="Wu X."/>
            <person name="Zerlotini A."/>
            <person name="Oliveira G."/>
            <person name="Hofmann A."/>
            <person name="Zhang G."/>
            <person name="Fang X."/>
            <person name="Kang Y."/>
            <person name="Campbell B.E."/>
            <person name="Loukas A."/>
            <person name="Ranganathan S."/>
            <person name="Rollinson D."/>
            <person name="Rinaldi G."/>
            <person name="Brindley P.J."/>
            <person name="Yang H."/>
            <person name="Wang J."/>
            <person name="Wang J."/>
            <person name="Gasser R.B."/>
        </authorList>
    </citation>
    <scope>NUCLEOTIDE SEQUENCE</scope>
</reference>